<dbReference type="InterPro" id="IPR003661">
    <property type="entry name" value="HisK_dim/P_dom"/>
</dbReference>
<dbReference type="SUPFAM" id="SSF47384">
    <property type="entry name" value="Homodimeric domain of signal transducing histidine kinase"/>
    <property type="match status" value="1"/>
</dbReference>
<dbReference type="InterPro" id="IPR053159">
    <property type="entry name" value="Hybrid_Histidine_Kinase"/>
</dbReference>
<comment type="catalytic activity">
    <reaction evidence="1">
        <text>ATP + protein L-histidine = ADP + protein N-phospho-L-histidine.</text>
        <dbReference type="EC" id="2.7.13.3"/>
    </reaction>
</comment>
<feature type="coiled-coil region" evidence="6">
    <location>
        <begin position="1529"/>
        <end position="1563"/>
    </location>
</feature>
<dbReference type="Pfam" id="PF25503">
    <property type="entry name" value="TPR_CHK1"/>
    <property type="match status" value="1"/>
</dbReference>
<dbReference type="InterPro" id="IPR041664">
    <property type="entry name" value="AAA_16"/>
</dbReference>
<dbReference type="Pfam" id="PF02518">
    <property type="entry name" value="HATPase_c"/>
    <property type="match status" value="1"/>
</dbReference>
<dbReference type="SUPFAM" id="SSF56112">
    <property type="entry name" value="Protein kinase-like (PK-like)"/>
    <property type="match status" value="1"/>
</dbReference>
<dbReference type="Pfam" id="PF00069">
    <property type="entry name" value="Pkinase"/>
    <property type="match status" value="1"/>
</dbReference>
<dbReference type="Pfam" id="PF01590">
    <property type="entry name" value="GAF"/>
    <property type="match status" value="1"/>
</dbReference>
<dbReference type="EMBL" id="MJGC01000110">
    <property type="protein sequence ID" value="OEJ72850.1"/>
    <property type="molecule type" value="Genomic_DNA"/>
</dbReference>
<dbReference type="InterPro" id="IPR027417">
    <property type="entry name" value="P-loop_NTPase"/>
</dbReference>
<dbReference type="InterPro" id="IPR000719">
    <property type="entry name" value="Prot_kinase_dom"/>
</dbReference>
<dbReference type="STRING" id="1781255.BH720_23040"/>
<dbReference type="InterPro" id="IPR004358">
    <property type="entry name" value="Sig_transdc_His_kin-like_C"/>
</dbReference>
<sequence length="1871" mass="210311">MAIQDNYRFVEKIGEGLSTVIYRAQSKHAPHTVVIKCLRASYPSLEEIMQLRHEYEMARSLNLEGIVKPYGLEPYNNSLALILEDSRGKPLNVFLRDRQLDLKEFLRIAIQLADTLGKLHDCKVIHKDIKPTNIIINPETLQVKITDFSIATRLSRETQTLSHPTLIEGTIVYLSPEQTGRMNRSLDYRTDFYSLGVTLYEILCGELPFKSQDPMELVHCHIAKQPVPPHEVVQTQYRELSRVAATVTAIAQPRFIPKTVSDIIMKLLAKMAEDRYQSAYGLKVDLEECLRQLEQTGQISDFIPGQRDKSGQFLIPQKLYGRETQVATLMEAFNRVSAGTAEMMLVSGYSGIGKSCLVYEVHKPIVAVRGYFTSGKFDQLQRNIPYSALIQAFQELIRQLLTESPERISLWKQKILQTLGQNIRVIIDVIPELELIVGEKPEIPQLGATEAQNRFNLVFKQFIHIFTEQAHPLVLFLDDLQWADSASLKLIQLLLTDLSSQYLLMIGAYRDNEVSPTHPFMQTLEQIQEAGVQIGNIVLQPLGLSTVHQLMSDTLGGRIASLGFNPLEIATNGQETEQWQLLVELVFNKTQGNPFFLTQLLTSLYAEKLLYFNFETGQWQWDINNIQSMGIADYNVVDLIARNIQKLPEKTQRILKLAACIGNQFNLEVLSIVSEESPNEAVTYLWEGLQAGLILPVGKTACKIPLIVSDEEFLAGYAQTGSSLAISHQISYKFLHDRVQQAAYSLIPDTDKQITHLKIGQLLLENTPPEKLEDNIFDIVNQFNVGLEQITVAEEKQRIAQLSLIAGRKAKAASAYDAAAKQLRIGLGLLPEESWERNYELTLELHTEAVEAEYLNTDYAQSAFLSEVVLQRAHTLLERVKIYELQIQFYMAQNQMLKSIDTGLQVLEMLGVSLATEVDENSFAIQLPSLMEVENTPEMTDPYQLAALRILTSITSPAYTAKPEIVPLIVLAQIELSTQYGYSALTAFAYAFYGVIACNSCGDVEKAYHASQLALKLLDRFEANFLKCKVYNLFNGLIRHWKEHINQVFQPFQESMQNGIETGDIEYAGYSATAYCASLFLAGKRLDLVEQQQRQYIDLALKIKQDYAIYYIPILHQMTLNLQEGGDRKFELVGESFNENETLPLFVETNNRILLFVTYLSKTILLYLFKKPQDAIEAAGLAAEHAASVLGMVVYVAHNFYYSLSLLACYPQATEAEQQQYLQIVNENQQLMERWASSAAANFKHKYELVEAEKARVLGRPLEAMDYYDRAIANAKKQGYVQEEALASELAAEFYFSIGRHKFAQIYLTQAYYGYIHWGAKAKAKDLEARYAVIFEEILNHESIYLDVYKTRTSTTGGSAIVLDLSTINKASLALAEEIVLDKLLDKLLKILMENAGATASCLILEKNGQLAIEATGDVKKNEVVVGLNIPVEDSHLLPISAINYVAITQEVVVLNNAAQSGRFSNDPYLLANQNTSILCSPVINQGKLIGIIYLENDIANGVFTSERLEILKILSSQIAISLKNAILYDKLEIVSQNLIQANEQLENYNRTLEEKVAQRTVELQDKNRLLGEQALQLELALRELQTTQTQLIQSEKMSSLGQMVAGIAHEINNPINFIYGNLTHVSDYFQSLMDVLSLYQEKVTSPVPEIQLLTEKLDLEFIVSDFPRLLDSMQIGADRIRQIVISLRNFSRLDEAAMKSVDIHEGIDSTLFLLQNRTKGKPDHPGIEIIKEYGSLPKVECYASFLNQVFMNILSNAIEAIEESFGSALGAKASSRSQKGQIRISTQFTNNRLVEIRISDNGIGMTDEVLHRVFDPFFTTKPVGTGTGLGLAISYQIVVEKHQGQLSCVSAPGRGSEFTIALPLKQVLLP</sequence>
<evidence type="ECO:0000259" key="8">
    <source>
        <dbReference type="PROSITE" id="PS50109"/>
    </source>
</evidence>
<dbReference type="OrthoDB" id="569699at2"/>
<keyword evidence="3" id="KW-0597">Phosphoprotein</keyword>
<dbReference type="Gene3D" id="1.10.287.130">
    <property type="match status" value="1"/>
</dbReference>
<dbReference type="PANTHER" id="PTHR43642:SF1">
    <property type="entry name" value="HYBRID SIGNAL TRANSDUCTION HISTIDINE KINASE G"/>
    <property type="match status" value="1"/>
</dbReference>
<reference evidence="9" key="1">
    <citation type="submission" date="2016-09" db="EMBL/GenBank/DDBJ databases">
        <title>Draft genome of thermotolerant cyanobacterium Desertifilum sp. strain IPPAS B-1220.</title>
        <authorList>
            <person name="Sinetova M.A."/>
            <person name="Bolakhan K."/>
            <person name="Zayadan B.K."/>
            <person name="Mironov K.S."/>
            <person name="Ustinova V."/>
            <person name="Kupriyanova E.V."/>
            <person name="Sidorov R.A."/>
            <person name="Skrypnik A.N."/>
            <person name="Gogoleva N.E."/>
            <person name="Gogolev Y.V."/>
            <person name="Los D.A."/>
        </authorList>
    </citation>
    <scope>NUCLEOTIDE SEQUENCE [LARGE SCALE GENOMIC DNA]</scope>
    <source>
        <strain evidence="9">IPPAS B-1220</strain>
    </source>
</reference>
<dbReference type="EC" id="2.7.13.3" evidence="2"/>
<dbReference type="PRINTS" id="PR00344">
    <property type="entry name" value="BCTRLSENSOR"/>
</dbReference>
<dbReference type="GO" id="GO:0005524">
    <property type="term" value="F:ATP binding"/>
    <property type="evidence" value="ECO:0007669"/>
    <property type="project" value="InterPro"/>
</dbReference>
<feature type="domain" description="Histidine kinase" evidence="8">
    <location>
        <begin position="1607"/>
        <end position="1867"/>
    </location>
</feature>
<dbReference type="Gene3D" id="3.30.450.40">
    <property type="match status" value="1"/>
</dbReference>
<evidence type="ECO:0000256" key="1">
    <source>
        <dbReference type="ARBA" id="ARBA00000085"/>
    </source>
</evidence>
<dbReference type="Gene3D" id="3.30.200.20">
    <property type="entry name" value="Phosphorylase Kinase, domain 1"/>
    <property type="match status" value="1"/>
</dbReference>
<dbReference type="PROSITE" id="PS00108">
    <property type="entry name" value="PROTEIN_KINASE_ST"/>
    <property type="match status" value="1"/>
</dbReference>
<dbReference type="SMART" id="SM00387">
    <property type="entry name" value="HATPase_c"/>
    <property type="match status" value="1"/>
</dbReference>
<evidence type="ECO:0000256" key="6">
    <source>
        <dbReference type="SAM" id="Coils"/>
    </source>
</evidence>
<gene>
    <name evidence="9" type="ORF">BH720_23040</name>
</gene>
<evidence type="ECO:0000256" key="2">
    <source>
        <dbReference type="ARBA" id="ARBA00012438"/>
    </source>
</evidence>
<evidence type="ECO:0000256" key="5">
    <source>
        <dbReference type="ARBA" id="ARBA00023012"/>
    </source>
</evidence>
<dbReference type="RefSeq" id="WP_069969566.1">
    <property type="nucleotide sequence ID" value="NZ_CM124774.1"/>
</dbReference>
<dbReference type="InterPro" id="IPR003018">
    <property type="entry name" value="GAF"/>
</dbReference>
<dbReference type="Gene3D" id="3.40.50.300">
    <property type="entry name" value="P-loop containing nucleotide triphosphate hydrolases"/>
    <property type="match status" value="1"/>
</dbReference>
<evidence type="ECO:0000256" key="4">
    <source>
        <dbReference type="ARBA" id="ARBA00022777"/>
    </source>
</evidence>
<keyword evidence="5" id="KW-0902">Two-component regulatory system</keyword>
<dbReference type="InterPro" id="IPR029016">
    <property type="entry name" value="GAF-like_dom_sf"/>
</dbReference>
<dbReference type="CDD" id="cd00082">
    <property type="entry name" value="HisKA"/>
    <property type="match status" value="1"/>
</dbReference>
<organism evidence="9">
    <name type="scientific">Desertifilum tharense IPPAS B-1220</name>
    <dbReference type="NCBI Taxonomy" id="1781255"/>
    <lineage>
        <taxon>Bacteria</taxon>
        <taxon>Bacillati</taxon>
        <taxon>Cyanobacteriota</taxon>
        <taxon>Cyanophyceae</taxon>
        <taxon>Desertifilales</taxon>
        <taxon>Desertifilaceae</taxon>
        <taxon>Desertifilum</taxon>
    </lineage>
</organism>
<evidence type="ECO:0000313" key="9">
    <source>
        <dbReference type="EMBL" id="OEJ72850.1"/>
    </source>
</evidence>
<dbReference type="PROSITE" id="PS50011">
    <property type="entry name" value="PROTEIN_KINASE_DOM"/>
    <property type="match status" value="1"/>
</dbReference>
<dbReference type="SUPFAM" id="SSF55781">
    <property type="entry name" value="GAF domain-like"/>
    <property type="match status" value="1"/>
</dbReference>
<dbReference type="InterPro" id="IPR008271">
    <property type="entry name" value="Ser/Thr_kinase_AS"/>
</dbReference>
<evidence type="ECO:0000256" key="3">
    <source>
        <dbReference type="ARBA" id="ARBA00022553"/>
    </source>
</evidence>
<dbReference type="SMART" id="SM00065">
    <property type="entry name" value="GAF"/>
    <property type="match status" value="1"/>
</dbReference>
<keyword evidence="4 9" id="KW-0418">Kinase</keyword>
<dbReference type="CDD" id="cd14014">
    <property type="entry name" value="STKc_PknB_like"/>
    <property type="match status" value="1"/>
</dbReference>
<keyword evidence="9" id="KW-0723">Serine/threonine-protein kinase</keyword>
<dbReference type="InterPro" id="IPR036890">
    <property type="entry name" value="HATPase_C_sf"/>
</dbReference>
<dbReference type="InterPro" id="IPR036097">
    <property type="entry name" value="HisK_dim/P_sf"/>
</dbReference>
<accession>A0A1E5QDV0</accession>
<proteinExistence type="predicted"/>
<dbReference type="InterPro" id="IPR003594">
    <property type="entry name" value="HATPase_dom"/>
</dbReference>
<dbReference type="GO" id="GO:0000155">
    <property type="term" value="F:phosphorelay sensor kinase activity"/>
    <property type="evidence" value="ECO:0007669"/>
    <property type="project" value="InterPro"/>
</dbReference>
<name>A0A1E5QDV0_9CYAN</name>
<dbReference type="GO" id="GO:0004674">
    <property type="term" value="F:protein serine/threonine kinase activity"/>
    <property type="evidence" value="ECO:0007669"/>
    <property type="project" value="UniProtKB-KW"/>
</dbReference>
<dbReference type="SUPFAM" id="SSF55874">
    <property type="entry name" value="ATPase domain of HSP90 chaperone/DNA topoisomerase II/histidine kinase"/>
    <property type="match status" value="1"/>
</dbReference>
<dbReference type="InterPro" id="IPR005467">
    <property type="entry name" value="His_kinase_dom"/>
</dbReference>
<dbReference type="Gene3D" id="3.30.565.10">
    <property type="entry name" value="Histidine kinase-like ATPase, C-terminal domain"/>
    <property type="match status" value="1"/>
</dbReference>
<comment type="caution">
    <text evidence="9">The sequence shown here is derived from an EMBL/GenBank/DDBJ whole genome shotgun (WGS) entry which is preliminary data.</text>
</comment>
<dbReference type="Gene3D" id="1.10.510.10">
    <property type="entry name" value="Transferase(Phosphotransferase) domain 1"/>
    <property type="match status" value="1"/>
</dbReference>
<dbReference type="Pfam" id="PF13191">
    <property type="entry name" value="AAA_16"/>
    <property type="match status" value="1"/>
</dbReference>
<dbReference type="SMART" id="SM00220">
    <property type="entry name" value="S_TKc"/>
    <property type="match status" value="1"/>
</dbReference>
<dbReference type="SUPFAM" id="SSF52540">
    <property type="entry name" value="P-loop containing nucleoside triphosphate hydrolases"/>
    <property type="match status" value="1"/>
</dbReference>
<feature type="domain" description="Protein kinase" evidence="7">
    <location>
        <begin position="7"/>
        <end position="290"/>
    </location>
</feature>
<dbReference type="PROSITE" id="PS50109">
    <property type="entry name" value="HIS_KIN"/>
    <property type="match status" value="1"/>
</dbReference>
<keyword evidence="4 9" id="KW-0808">Transferase</keyword>
<dbReference type="InterPro" id="IPR011009">
    <property type="entry name" value="Kinase-like_dom_sf"/>
</dbReference>
<protein>
    <recommendedName>
        <fullName evidence="2">histidine kinase</fullName>
        <ecNumber evidence="2">2.7.13.3</ecNumber>
    </recommendedName>
</protein>
<dbReference type="PANTHER" id="PTHR43642">
    <property type="entry name" value="HYBRID SIGNAL TRANSDUCTION HISTIDINE KINASE G"/>
    <property type="match status" value="1"/>
</dbReference>
<keyword evidence="6" id="KW-0175">Coiled coil</keyword>
<evidence type="ECO:0000259" key="7">
    <source>
        <dbReference type="PROSITE" id="PS50011"/>
    </source>
</evidence>
<dbReference type="SMART" id="SM00388">
    <property type="entry name" value="HisKA"/>
    <property type="match status" value="1"/>
</dbReference>